<accession>A0A1I8FFT7</accession>
<evidence type="ECO:0000313" key="2">
    <source>
        <dbReference type="Proteomes" id="UP000095280"/>
    </source>
</evidence>
<feature type="region of interest" description="Disordered" evidence="1">
    <location>
        <begin position="224"/>
        <end position="249"/>
    </location>
</feature>
<evidence type="ECO:0000256" key="1">
    <source>
        <dbReference type="SAM" id="MobiDB-lite"/>
    </source>
</evidence>
<dbReference type="WBParaSite" id="maker-unitig_31413-snap-gene-0.2-mRNA-1">
    <property type="protein sequence ID" value="maker-unitig_31413-snap-gene-0.2-mRNA-1"/>
    <property type="gene ID" value="maker-unitig_31413-snap-gene-0.2"/>
</dbReference>
<name>A0A1I8FFT7_9PLAT</name>
<dbReference type="Proteomes" id="UP000095280">
    <property type="component" value="Unplaced"/>
</dbReference>
<keyword evidence="2" id="KW-1185">Reference proteome</keyword>
<evidence type="ECO:0000313" key="3">
    <source>
        <dbReference type="WBParaSite" id="maker-unitig_31413-snap-gene-0.2-mRNA-1"/>
    </source>
</evidence>
<feature type="region of interest" description="Disordered" evidence="1">
    <location>
        <begin position="187"/>
        <end position="208"/>
    </location>
</feature>
<protein>
    <submittedName>
        <fullName evidence="3">Uncharacterized protein</fullName>
    </submittedName>
</protein>
<proteinExistence type="predicted"/>
<reference evidence="3" key="1">
    <citation type="submission" date="2016-11" db="UniProtKB">
        <authorList>
            <consortium name="WormBaseParasite"/>
        </authorList>
    </citation>
    <scope>IDENTIFICATION</scope>
</reference>
<dbReference type="AlphaFoldDB" id="A0A1I8FFT7"/>
<organism evidence="2 3">
    <name type="scientific">Macrostomum lignano</name>
    <dbReference type="NCBI Taxonomy" id="282301"/>
    <lineage>
        <taxon>Eukaryota</taxon>
        <taxon>Metazoa</taxon>
        <taxon>Spiralia</taxon>
        <taxon>Lophotrochozoa</taxon>
        <taxon>Platyhelminthes</taxon>
        <taxon>Rhabditophora</taxon>
        <taxon>Macrostomorpha</taxon>
        <taxon>Macrostomida</taxon>
        <taxon>Macrostomidae</taxon>
        <taxon>Macrostomum</taxon>
    </lineage>
</organism>
<sequence length="435" mass="46613">MDLIKGYYDNLAKQQPTEQLLEALRDLYDYKRDNVGLSALRLAGPRAATPSTRYVRCRCQALLVVRKIASTVFCPACLEVFQLRELYVTLYKHRYTAPLSKWSSCDSYISPMPFLMLFMCAFVAYIARRSRKPLSAAQVSAAALNRCTVLPMPQKTSGIFGVEKRRMLMTRLGIKDPGAGISPNAPFLNSATGCRPPPPARRPCRPLDLLESGQADGRLIRRQPHTWPDDSVQHSGPPPPLGSCSTSDSQLADLKPDFLAINEATAAAADAASETSASRWRIERSTTNLTTVDGGGGGAAAAAAAAAARRRRRRAAIVTASESEDSLLVAGLWLAYSSRERRARRPRCSRQGRCQPAAADGQVQYNVRLSLNRIHRPAAAPAAENVSECDAPAAESAAASAAQGGDNVGGGGGGGGGGLFGASWIMPKKYAPTDH</sequence>